<gene>
    <name evidence="3" type="ORF">ACIO7M_14695</name>
</gene>
<reference evidence="3 4" key="1">
    <citation type="submission" date="2024-10" db="EMBL/GenBank/DDBJ databases">
        <title>The Natural Products Discovery Center: Release of the First 8490 Sequenced Strains for Exploring Actinobacteria Biosynthetic Diversity.</title>
        <authorList>
            <person name="Kalkreuter E."/>
            <person name="Kautsar S.A."/>
            <person name="Yang D."/>
            <person name="Bader C.D."/>
            <person name="Teijaro C.N."/>
            <person name="Fluegel L."/>
            <person name="Davis C.M."/>
            <person name="Simpson J.R."/>
            <person name="Lauterbach L."/>
            <person name="Steele A.D."/>
            <person name="Gui C."/>
            <person name="Meng S."/>
            <person name="Li G."/>
            <person name="Viehrig K."/>
            <person name="Ye F."/>
            <person name="Su P."/>
            <person name="Kiefer A.F."/>
            <person name="Nichols A."/>
            <person name="Cepeda A.J."/>
            <person name="Yan W."/>
            <person name="Fan B."/>
            <person name="Jiang Y."/>
            <person name="Adhikari A."/>
            <person name="Zheng C.-J."/>
            <person name="Schuster L."/>
            <person name="Cowan T.M."/>
            <person name="Smanski M.J."/>
            <person name="Chevrette M.G."/>
            <person name="De Carvalho L.P.S."/>
            <person name="Shen B."/>
        </authorList>
    </citation>
    <scope>NUCLEOTIDE SEQUENCE [LARGE SCALE GENOMIC DNA]</scope>
    <source>
        <strain evidence="3 4">NPDC087220</strain>
    </source>
</reference>
<proteinExistence type="predicted"/>
<name>A0ABW8EKF0_STRT5</name>
<evidence type="ECO:0000313" key="3">
    <source>
        <dbReference type="EMBL" id="MFJ2822351.1"/>
    </source>
</evidence>
<dbReference type="PANTHER" id="PTHR43677:SF11">
    <property type="entry name" value="ZINC-CONTAINING ALCOHOL DEHYDROGENASE"/>
    <property type="match status" value="1"/>
</dbReference>
<comment type="caution">
    <text evidence="3">The sequence shown here is derived from an EMBL/GenBank/DDBJ whole genome shotgun (WGS) entry which is preliminary data.</text>
</comment>
<dbReference type="SMART" id="SM00829">
    <property type="entry name" value="PKS_ER"/>
    <property type="match status" value="1"/>
</dbReference>
<keyword evidence="4" id="KW-1185">Reference proteome</keyword>
<organism evidence="3 4">
    <name type="scientific">Streptomyces toxytricini</name>
    <name type="common">Actinomyces toxytricini</name>
    <dbReference type="NCBI Taxonomy" id="67369"/>
    <lineage>
        <taxon>Bacteria</taxon>
        <taxon>Bacillati</taxon>
        <taxon>Actinomycetota</taxon>
        <taxon>Actinomycetes</taxon>
        <taxon>Kitasatosporales</taxon>
        <taxon>Streptomycetaceae</taxon>
        <taxon>Streptomyces</taxon>
    </lineage>
</organism>
<dbReference type="PANTHER" id="PTHR43677">
    <property type="entry name" value="SHORT-CHAIN DEHYDROGENASE/REDUCTASE"/>
    <property type="match status" value="1"/>
</dbReference>
<feature type="domain" description="Enoyl reductase (ER)" evidence="2">
    <location>
        <begin position="10"/>
        <end position="316"/>
    </location>
</feature>
<dbReference type="Gene3D" id="3.40.50.720">
    <property type="entry name" value="NAD(P)-binding Rossmann-like Domain"/>
    <property type="match status" value="1"/>
</dbReference>
<dbReference type="EMBL" id="JBIUYY010000005">
    <property type="protein sequence ID" value="MFJ2822351.1"/>
    <property type="molecule type" value="Genomic_DNA"/>
</dbReference>
<evidence type="ECO:0000259" key="2">
    <source>
        <dbReference type="SMART" id="SM00829"/>
    </source>
</evidence>
<dbReference type="SUPFAM" id="SSF50129">
    <property type="entry name" value="GroES-like"/>
    <property type="match status" value="1"/>
</dbReference>
<evidence type="ECO:0000256" key="1">
    <source>
        <dbReference type="SAM" id="MobiDB-lite"/>
    </source>
</evidence>
<dbReference type="InterPro" id="IPR051397">
    <property type="entry name" value="Zn-ADH-like_protein"/>
</dbReference>
<evidence type="ECO:0000313" key="4">
    <source>
        <dbReference type="Proteomes" id="UP001617351"/>
    </source>
</evidence>
<dbReference type="InterPro" id="IPR011032">
    <property type="entry name" value="GroES-like_sf"/>
</dbReference>
<dbReference type="InterPro" id="IPR020843">
    <property type="entry name" value="ER"/>
</dbReference>
<dbReference type="RefSeq" id="WP_402380960.1">
    <property type="nucleotide sequence ID" value="NZ_JBIUYY010000005.1"/>
</dbReference>
<protein>
    <submittedName>
        <fullName evidence="3">Zinc-binding alcohol dehydrogenase family protein</fullName>
    </submittedName>
</protein>
<dbReference type="InterPro" id="IPR036291">
    <property type="entry name" value="NAD(P)-bd_dom_sf"/>
</dbReference>
<feature type="compositionally biased region" description="Low complexity" evidence="1">
    <location>
        <begin position="335"/>
        <end position="345"/>
    </location>
</feature>
<sequence>MYAAVVHALGEPPRYATVPEPAPAAGEVVVEVLAAALYPLVRSFASGGHYTGAAALPLVPGFDAVARTAGGELVYVPGLEPPHGTMAERIAVPATALMQLPDGLDPVAVAAAVNPASSAWIALRERGRLRTGESVLVLGATGNAGRAAVRLARDQGAGSVVAAGRDPEALRRTGELGADRTVPLTGPDEDVAAAFGAAAAEADLVLDYLWDRPAELALDGILRHRTDLARPLRWVQVGSAAGADMTLPSAWLRKADVHVCGSGLGSISGARRNACLRELLDRLPSLEPTTEPVTVPLADVETAWQAPVRPGTRIVFTTPAAETDRAAGTRRRAASAEGAGARETV</sequence>
<dbReference type="SUPFAM" id="SSF51735">
    <property type="entry name" value="NAD(P)-binding Rossmann-fold domains"/>
    <property type="match status" value="1"/>
</dbReference>
<dbReference type="Gene3D" id="3.90.180.10">
    <property type="entry name" value="Medium-chain alcohol dehydrogenases, catalytic domain"/>
    <property type="match status" value="2"/>
</dbReference>
<dbReference type="Proteomes" id="UP001617351">
    <property type="component" value="Unassembled WGS sequence"/>
</dbReference>
<accession>A0ABW8EKF0</accession>
<feature type="region of interest" description="Disordered" evidence="1">
    <location>
        <begin position="321"/>
        <end position="345"/>
    </location>
</feature>